<keyword evidence="3 5" id="KW-0067">ATP-binding</keyword>
<evidence type="ECO:0000256" key="1">
    <source>
        <dbReference type="ARBA" id="ARBA00022448"/>
    </source>
</evidence>
<dbReference type="STRING" id="99656.SAMN05421659_103314"/>
<dbReference type="Gene3D" id="3.40.50.300">
    <property type="entry name" value="P-loop containing nucleotide triphosphate hydrolases"/>
    <property type="match status" value="1"/>
</dbReference>
<protein>
    <submittedName>
        <fullName evidence="5">ABC-2 type transport system ATP-binding protein</fullName>
    </submittedName>
</protein>
<dbReference type="SUPFAM" id="SSF52540">
    <property type="entry name" value="P-loop containing nucleoside triphosphate hydrolases"/>
    <property type="match status" value="1"/>
</dbReference>
<name>A0A1I0NR82_9FIRM</name>
<dbReference type="GO" id="GO:0005524">
    <property type="term" value="F:ATP binding"/>
    <property type="evidence" value="ECO:0007669"/>
    <property type="project" value="UniProtKB-KW"/>
</dbReference>
<keyword evidence="2" id="KW-0547">Nucleotide-binding</keyword>
<dbReference type="PANTHER" id="PTHR42939">
    <property type="entry name" value="ABC TRANSPORTER ATP-BINDING PROTEIN ALBC-RELATED"/>
    <property type="match status" value="1"/>
</dbReference>
<sequence>MRTILELMKVFEMDKYKNITISEYSLGMKKKTQLMCSLILKPKLLLMDEYISGLDPISLAVIKKILIEYANKGNAIILSTHMLDAAERFCNRAIIIDDGEIIAKEENLSSIKMKYNSLEEYFISTTLK</sequence>
<accession>A0A1I0NR82</accession>
<dbReference type="InterPro" id="IPR027417">
    <property type="entry name" value="P-loop_NTPase"/>
</dbReference>
<dbReference type="InterPro" id="IPR003959">
    <property type="entry name" value="ATPase_AAA_core"/>
</dbReference>
<dbReference type="GO" id="GO:0016887">
    <property type="term" value="F:ATP hydrolysis activity"/>
    <property type="evidence" value="ECO:0007669"/>
    <property type="project" value="InterPro"/>
</dbReference>
<evidence type="ECO:0000256" key="3">
    <source>
        <dbReference type="ARBA" id="ARBA00022840"/>
    </source>
</evidence>
<dbReference type="Proteomes" id="UP000199701">
    <property type="component" value="Unassembled WGS sequence"/>
</dbReference>
<evidence type="ECO:0000259" key="4">
    <source>
        <dbReference type="Pfam" id="PF13304"/>
    </source>
</evidence>
<dbReference type="PANTHER" id="PTHR42939:SF1">
    <property type="entry name" value="ABC TRANSPORTER ATP-BINDING PROTEIN ALBC-RELATED"/>
    <property type="match status" value="1"/>
</dbReference>
<keyword evidence="1" id="KW-0813">Transport</keyword>
<evidence type="ECO:0000256" key="2">
    <source>
        <dbReference type="ARBA" id="ARBA00022741"/>
    </source>
</evidence>
<reference evidence="5 6" key="1">
    <citation type="submission" date="2016-10" db="EMBL/GenBank/DDBJ databases">
        <authorList>
            <person name="de Groot N.N."/>
        </authorList>
    </citation>
    <scope>NUCLEOTIDE SEQUENCE [LARGE SCALE GENOMIC DNA]</scope>
    <source>
        <strain evidence="5 6">DSM 9179</strain>
    </source>
</reference>
<dbReference type="OrthoDB" id="9775135at2"/>
<dbReference type="AlphaFoldDB" id="A0A1I0NR82"/>
<dbReference type="Pfam" id="PF13304">
    <property type="entry name" value="AAA_21"/>
    <property type="match status" value="1"/>
</dbReference>
<evidence type="ECO:0000313" key="5">
    <source>
        <dbReference type="EMBL" id="SEW04050.1"/>
    </source>
</evidence>
<gene>
    <name evidence="5" type="ORF">SAMN05421659_103314</name>
</gene>
<feature type="domain" description="ATPase AAA-type core" evidence="4">
    <location>
        <begin position="11"/>
        <end position="81"/>
    </location>
</feature>
<proteinExistence type="predicted"/>
<dbReference type="RefSeq" id="WP_092451566.1">
    <property type="nucleotide sequence ID" value="NZ_FOJI01000003.1"/>
</dbReference>
<dbReference type="EMBL" id="FOJI01000003">
    <property type="protein sequence ID" value="SEW04050.1"/>
    <property type="molecule type" value="Genomic_DNA"/>
</dbReference>
<evidence type="ECO:0000313" key="6">
    <source>
        <dbReference type="Proteomes" id="UP000199701"/>
    </source>
</evidence>
<dbReference type="InterPro" id="IPR051782">
    <property type="entry name" value="ABC_Transporter_VariousFunc"/>
</dbReference>
<keyword evidence="6" id="KW-1185">Reference proteome</keyword>
<organism evidence="5 6">
    <name type="scientific">[Clostridium] fimetarium</name>
    <dbReference type="NCBI Taxonomy" id="99656"/>
    <lineage>
        <taxon>Bacteria</taxon>
        <taxon>Bacillati</taxon>
        <taxon>Bacillota</taxon>
        <taxon>Clostridia</taxon>
        <taxon>Lachnospirales</taxon>
        <taxon>Lachnospiraceae</taxon>
    </lineage>
</organism>